<proteinExistence type="predicted"/>
<dbReference type="InParanoid" id="A0A543AXG7"/>
<dbReference type="RefSeq" id="WP_142039907.1">
    <property type="nucleotide sequence ID" value="NZ_JBHTGS010000001.1"/>
</dbReference>
<dbReference type="Proteomes" id="UP000317043">
    <property type="component" value="Unassembled WGS sequence"/>
</dbReference>
<comment type="caution">
    <text evidence="1">The sequence shown here is derived from an EMBL/GenBank/DDBJ whole genome shotgun (WGS) entry which is preliminary data.</text>
</comment>
<evidence type="ECO:0000313" key="1">
    <source>
        <dbReference type="EMBL" id="TQL77271.1"/>
    </source>
</evidence>
<gene>
    <name evidence="1" type="ORF">FB566_2827</name>
</gene>
<evidence type="ECO:0000313" key="2">
    <source>
        <dbReference type="Proteomes" id="UP000317043"/>
    </source>
</evidence>
<dbReference type="OrthoDB" id="3779326at2"/>
<keyword evidence="2" id="KW-1185">Reference proteome</keyword>
<dbReference type="EMBL" id="VFOW01000001">
    <property type="protein sequence ID" value="TQL77271.1"/>
    <property type="molecule type" value="Genomic_DNA"/>
</dbReference>
<name>A0A543AXG7_9ACTN</name>
<sequence>MVTTGEGFEPYRHPRFEFSIPIPWGWELLEDLRDDVAMAVIEPGSVGFRANAVVTVEPVTLDLDAWQTAADEQLPQQLPNYVLLDRENLQRDGRDVVRRLGHHVAADTGSVTMEQWAVTDGTTGYTLTTSVGTLSYDSLADMFADMAAEFRVGPHQEAS</sequence>
<protein>
    <recommendedName>
        <fullName evidence="3">Lipoprotein LpqN</fullName>
    </recommendedName>
</protein>
<dbReference type="AlphaFoldDB" id="A0A543AXG7"/>
<reference evidence="1 2" key="1">
    <citation type="submission" date="2019-06" db="EMBL/GenBank/DDBJ databases">
        <title>Sequencing the genomes of 1000 actinobacteria strains.</title>
        <authorList>
            <person name="Klenk H.-P."/>
        </authorList>
    </citation>
    <scope>NUCLEOTIDE SEQUENCE [LARGE SCALE GENOMIC DNA]</scope>
    <source>
        <strain evidence="1 2">DSM 45928</strain>
    </source>
</reference>
<evidence type="ECO:0008006" key="3">
    <source>
        <dbReference type="Google" id="ProtNLM"/>
    </source>
</evidence>
<organism evidence="1 2">
    <name type="scientific">Stackebrandtia endophytica</name>
    <dbReference type="NCBI Taxonomy" id="1496996"/>
    <lineage>
        <taxon>Bacteria</taxon>
        <taxon>Bacillati</taxon>
        <taxon>Actinomycetota</taxon>
        <taxon>Actinomycetes</taxon>
        <taxon>Glycomycetales</taxon>
        <taxon>Glycomycetaceae</taxon>
        <taxon>Stackebrandtia</taxon>
    </lineage>
</organism>
<accession>A0A543AXG7</accession>
<dbReference type="Gene3D" id="3.40.1000.10">
    <property type="entry name" value="Mog1/PsbP, alpha/beta/alpha sandwich"/>
    <property type="match status" value="1"/>
</dbReference>